<feature type="signal peptide" evidence="1">
    <location>
        <begin position="1"/>
        <end position="20"/>
    </location>
</feature>
<evidence type="ECO:0000313" key="2">
    <source>
        <dbReference type="EMBL" id="MBR0552590.1"/>
    </source>
</evidence>
<dbReference type="InterPro" id="IPR027396">
    <property type="entry name" value="DsrEFH-like"/>
</dbReference>
<accession>A0A8T4IDD7</accession>
<feature type="chain" id="PRO_5035806474" evidence="1">
    <location>
        <begin position="21"/>
        <end position="187"/>
    </location>
</feature>
<dbReference type="PANTHER" id="PTHR37691:SF1">
    <property type="entry name" value="BLR3518 PROTEIN"/>
    <property type="match status" value="1"/>
</dbReference>
<evidence type="ECO:0000256" key="1">
    <source>
        <dbReference type="SAM" id="SignalP"/>
    </source>
</evidence>
<name>A0A8T4IDD7_9SPHN</name>
<evidence type="ECO:0000313" key="3">
    <source>
        <dbReference type="Proteomes" id="UP000676996"/>
    </source>
</evidence>
<protein>
    <submittedName>
        <fullName evidence="2">DsrE family protein</fullName>
    </submittedName>
</protein>
<gene>
    <name evidence="2" type="ORF">J7S20_08745</name>
</gene>
<dbReference type="Proteomes" id="UP000676996">
    <property type="component" value="Unassembled WGS sequence"/>
</dbReference>
<sequence length="187" mass="20022">MKKLMLSAAIAAASIGAAQAQSWETPVIKGYGKIMDYKDVAVRPDPKLDYKLVYGIHDDKMKGGVNATLWSIARNVNLLRAGGVPKDKIHIVAVFYGPGIGPALGNEAFKALAKGKDKDKDKDVGDNPNLGLMKQLSENGVEFYACGQTMASKKLTAADLNAYTKKSLSAQVVLANYQLNGYALMAN</sequence>
<keyword evidence="1" id="KW-0732">Signal</keyword>
<dbReference type="AlphaFoldDB" id="A0A8T4IDD7"/>
<dbReference type="SUPFAM" id="SSF75169">
    <property type="entry name" value="DsrEFH-like"/>
    <property type="match status" value="1"/>
</dbReference>
<reference evidence="2" key="1">
    <citation type="submission" date="2021-04" db="EMBL/GenBank/DDBJ databases">
        <title>Ouciella asimina sp. nov., isolated from the surface seawater in the hydrothermal field of Okinawa Trough.</title>
        <authorList>
            <person name="Shuang W."/>
        </authorList>
    </citation>
    <scope>NUCLEOTIDE SEQUENCE</scope>
    <source>
        <strain evidence="2">LXI357</strain>
    </source>
</reference>
<dbReference type="EMBL" id="JAGRQC010000002">
    <property type="protein sequence ID" value="MBR0552590.1"/>
    <property type="molecule type" value="Genomic_DNA"/>
</dbReference>
<dbReference type="PANTHER" id="PTHR37691">
    <property type="entry name" value="BLR3518 PROTEIN"/>
    <property type="match status" value="1"/>
</dbReference>
<keyword evidence="3" id="KW-1185">Reference proteome</keyword>
<dbReference type="RefSeq" id="WP_284053862.1">
    <property type="nucleotide sequence ID" value="NZ_JAGRQC010000002.1"/>
</dbReference>
<dbReference type="Pfam" id="PF02635">
    <property type="entry name" value="DsrE"/>
    <property type="match status" value="1"/>
</dbReference>
<organism evidence="2 3">
    <name type="scientific">Stakelama marina</name>
    <dbReference type="NCBI Taxonomy" id="2826939"/>
    <lineage>
        <taxon>Bacteria</taxon>
        <taxon>Pseudomonadati</taxon>
        <taxon>Pseudomonadota</taxon>
        <taxon>Alphaproteobacteria</taxon>
        <taxon>Sphingomonadales</taxon>
        <taxon>Sphingomonadaceae</taxon>
        <taxon>Stakelama</taxon>
    </lineage>
</organism>
<dbReference type="Gene3D" id="3.40.1260.10">
    <property type="entry name" value="DsrEFH-like"/>
    <property type="match status" value="1"/>
</dbReference>
<comment type="caution">
    <text evidence="2">The sequence shown here is derived from an EMBL/GenBank/DDBJ whole genome shotgun (WGS) entry which is preliminary data.</text>
</comment>
<dbReference type="InterPro" id="IPR003787">
    <property type="entry name" value="Sulphur_relay_DsrE/F-like"/>
</dbReference>
<proteinExistence type="predicted"/>